<evidence type="ECO:0000256" key="6">
    <source>
        <dbReference type="ARBA" id="ARBA00042361"/>
    </source>
</evidence>
<protein>
    <recommendedName>
        <fullName evidence="5">Adenosine 5'-monophosphoramidase HINT3</fullName>
    </recommendedName>
    <alternativeName>
        <fullName evidence="6">Histidine triad nucleotide-binding protein 3</fullName>
    </alternativeName>
</protein>
<dbReference type="PANTHER" id="PTHR12486:SF5">
    <property type="entry name" value="ADENOSINE 5'-MONOPHOSPHORAMIDASE HINT3"/>
    <property type="match status" value="1"/>
</dbReference>
<feature type="short sequence motif" description="Histidine triad motif" evidence="7">
    <location>
        <begin position="161"/>
        <end position="165"/>
    </location>
</feature>
<proteinExistence type="inferred from homology"/>
<keyword evidence="11" id="KW-1185">Reference proteome</keyword>
<evidence type="ECO:0000256" key="7">
    <source>
        <dbReference type="PROSITE-ProRule" id="PRU00464"/>
    </source>
</evidence>
<dbReference type="InterPro" id="IPR011146">
    <property type="entry name" value="HIT-like"/>
</dbReference>
<gene>
    <name evidence="9" type="ORF">EDS130_LOCUS7511</name>
    <name evidence="10" type="ORF">XAT740_LOCUS16245</name>
</gene>
<dbReference type="EMBL" id="CAJNOR010001030">
    <property type="protein sequence ID" value="CAF1060253.1"/>
    <property type="molecule type" value="Genomic_DNA"/>
</dbReference>
<evidence type="ECO:0000313" key="10">
    <source>
        <dbReference type="EMBL" id="CAF1060253.1"/>
    </source>
</evidence>
<dbReference type="PANTHER" id="PTHR12486">
    <property type="entry name" value="APRATAXIN-RELATED"/>
    <property type="match status" value="1"/>
</dbReference>
<evidence type="ECO:0000256" key="5">
    <source>
        <dbReference type="ARBA" id="ARBA00039802"/>
    </source>
</evidence>
<dbReference type="Gene3D" id="3.30.428.10">
    <property type="entry name" value="HIT-like"/>
    <property type="match status" value="1"/>
</dbReference>
<name>A0A814L4V5_ADIRI</name>
<dbReference type="InterPro" id="IPR036265">
    <property type="entry name" value="HIT-like_sf"/>
</dbReference>
<evidence type="ECO:0000259" key="8">
    <source>
        <dbReference type="PROSITE" id="PS51084"/>
    </source>
</evidence>
<keyword evidence="1" id="KW-0547">Nucleotide-binding</keyword>
<dbReference type="GO" id="GO:0000166">
    <property type="term" value="F:nucleotide binding"/>
    <property type="evidence" value="ECO:0007669"/>
    <property type="project" value="UniProtKB-KW"/>
</dbReference>
<dbReference type="Proteomes" id="UP000663852">
    <property type="component" value="Unassembled WGS sequence"/>
</dbReference>
<dbReference type="GO" id="GO:0016787">
    <property type="term" value="F:hydrolase activity"/>
    <property type="evidence" value="ECO:0007669"/>
    <property type="project" value="UniProtKB-KW"/>
</dbReference>
<feature type="domain" description="HIT" evidence="8">
    <location>
        <begin position="27"/>
        <end position="179"/>
    </location>
</feature>
<dbReference type="AlphaFoldDB" id="A0A814L4V5"/>
<dbReference type="Pfam" id="PF11969">
    <property type="entry name" value="DcpS_C"/>
    <property type="match status" value="1"/>
</dbReference>
<sequence>MGGEHSTTRHKKGVVYSKKTGEIVECLFCRIVRGESPANQLWYADDHCAVFIPRGPVARLHLLVVPLEHIQNISTLTEEHRPLLEHMRKVAIEQLRVHSQYIGSSESPLVPLAPPPSHYAFNRGNLSILNPDIVSYKDEKTSRDDSFDFCFHRPPYNSIDHLHLHAIQVPFRNLGNHLMFAKAFRWHASFDSVLHSLASPKAKL</sequence>
<dbReference type="Proteomes" id="UP000663828">
    <property type="component" value="Unassembled WGS sequence"/>
</dbReference>
<comment type="similarity">
    <text evidence="4">Belongs to the HINT family.</text>
</comment>
<comment type="catalytic activity">
    <reaction evidence="3">
        <text>adenosine 5'-phosphoramidate + H2O = NH4(+) + AMP</text>
        <dbReference type="Rhea" id="RHEA:67916"/>
        <dbReference type="ChEBI" id="CHEBI:15377"/>
        <dbReference type="ChEBI" id="CHEBI:28938"/>
        <dbReference type="ChEBI" id="CHEBI:57890"/>
        <dbReference type="ChEBI" id="CHEBI:456215"/>
    </reaction>
</comment>
<dbReference type="OrthoDB" id="1915375at2759"/>
<evidence type="ECO:0000313" key="11">
    <source>
        <dbReference type="Proteomes" id="UP000663828"/>
    </source>
</evidence>
<dbReference type="SUPFAM" id="SSF54197">
    <property type="entry name" value="HIT-like"/>
    <property type="match status" value="1"/>
</dbReference>
<dbReference type="EMBL" id="CAJNOJ010000023">
    <property type="protein sequence ID" value="CAF0855099.1"/>
    <property type="molecule type" value="Genomic_DNA"/>
</dbReference>
<evidence type="ECO:0000256" key="1">
    <source>
        <dbReference type="ARBA" id="ARBA00022741"/>
    </source>
</evidence>
<comment type="caution">
    <text evidence="10">The sequence shown here is derived from an EMBL/GenBank/DDBJ whole genome shotgun (WGS) entry which is preliminary data.</text>
</comment>
<reference evidence="10" key="1">
    <citation type="submission" date="2021-02" db="EMBL/GenBank/DDBJ databases">
        <authorList>
            <person name="Nowell W R."/>
        </authorList>
    </citation>
    <scope>NUCLEOTIDE SEQUENCE</scope>
</reference>
<evidence type="ECO:0000256" key="2">
    <source>
        <dbReference type="ARBA" id="ARBA00022801"/>
    </source>
</evidence>
<evidence type="ECO:0000313" key="9">
    <source>
        <dbReference type="EMBL" id="CAF0855099.1"/>
    </source>
</evidence>
<accession>A0A814L4V5</accession>
<evidence type="ECO:0000256" key="3">
    <source>
        <dbReference type="ARBA" id="ARBA00024472"/>
    </source>
</evidence>
<keyword evidence="2" id="KW-0378">Hydrolase</keyword>
<dbReference type="PROSITE" id="PS51084">
    <property type="entry name" value="HIT_2"/>
    <property type="match status" value="1"/>
</dbReference>
<organism evidence="10 11">
    <name type="scientific">Adineta ricciae</name>
    <name type="common">Rotifer</name>
    <dbReference type="NCBI Taxonomy" id="249248"/>
    <lineage>
        <taxon>Eukaryota</taxon>
        <taxon>Metazoa</taxon>
        <taxon>Spiralia</taxon>
        <taxon>Gnathifera</taxon>
        <taxon>Rotifera</taxon>
        <taxon>Eurotatoria</taxon>
        <taxon>Bdelloidea</taxon>
        <taxon>Adinetida</taxon>
        <taxon>Adinetidae</taxon>
        <taxon>Adineta</taxon>
    </lineage>
</organism>
<evidence type="ECO:0000256" key="4">
    <source>
        <dbReference type="ARBA" id="ARBA00025764"/>
    </source>
</evidence>